<dbReference type="Proteomes" id="UP000006072">
    <property type="component" value="Unassembled WGS sequence"/>
</dbReference>
<evidence type="ECO:0000256" key="1">
    <source>
        <dbReference type="ARBA" id="ARBA00023015"/>
    </source>
</evidence>
<sequence length="247" mass="26819">MTAEPDGDLLAAVVEAAPTPLWVIAGTGRVQLVNLAALALLGYTTAGELIGRPSHHTLHACHPDGTEYPQQNCPIVGDGDVDPGPRTGTEWFTTRSGRHLPVRWSTRRLSGCGATLLAFEDASAQFTAAPRPRWPTPTGRTRSAMRADLVRQVQQNFRDPEFGVAALAKDNHMSVRAVQALFAEIGRTPADEIRRARLEFASRLLHDGAAVQSACYDSGFRDPGTFTRAFRRYFGCPPSGFLHRSSA</sequence>
<dbReference type="InterPro" id="IPR050204">
    <property type="entry name" value="AraC_XylS_family_regulators"/>
</dbReference>
<name>K0UL48_MYCVA</name>
<feature type="domain" description="PAS" evidence="5">
    <location>
        <begin position="6"/>
        <end position="44"/>
    </location>
</feature>
<dbReference type="AlphaFoldDB" id="K0UL48"/>
<dbReference type="RefSeq" id="WP_003931450.1">
    <property type="nucleotide sequence ID" value="NZ_JH814693.1"/>
</dbReference>
<keyword evidence="2" id="KW-0238">DNA-binding</keyword>
<gene>
    <name evidence="6" type="ORF">MVAC_18535</name>
</gene>
<dbReference type="Pfam" id="PF12833">
    <property type="entry name" value="HTH_18"/>
    <property type="match status" value="1"/>
</dbReference>
<dbReference type="SUPFAM" id="SSF46689">
    <property type="entry name" value="Homeodomain-like"/>
    <property type="match status" value="1"/>
</dbReference>
<dbReference type="Gene3D" id="3.30.450.20">
    <property type="entry name" value="PAS domain"/>
    <property type="match status" value="1"/>
</dbReference>
<evidence type="ECO:0000313" key="7">
    <source>
        <dbReference type="Proteomes" id="UP000006072"/>
    </source>
</evidence>
<dbReference type="InterPro" id="IPR009057">
    <property type="entry name" value="Homeodomain-like_sf"/>
</dbReference>
<dbReference type="GO" id="GO:0043565">
    <property type="term" value="F:sequence-specific DNA binding"/>
    <property type="evidence" value="ECO:0007669"/>
    <property type="project" value="InterPro"/>
</dbReference>
<evidence type="ECO:0000256" key="2">
    <source>
        <dbReference type="ARBA" id="ARBA00023125"/>
    </source>
</evidence>
<protein>
    <submittedName>
        <fullName evidence="6">Nitrilase regulator protein</fullName>
    </submittedName>
</protein>
<dbReference type="PROSITE" id="PS50112">
    <property type="entry name" value="PAS"/>
    <property type="match status" value="1"/>
</dbReference>
<dbReference type="PATRIC" id="fig|1194972.3.peg.3694"/>
<organism evidence="6 7">
    <name type="scientific">Mycolicibacterium vaccae ATCC 25954</name>
    <dbReference type="NCBI Taxonomy" id="1194972"/>
    <lineage>
        <taxon>Bacteria</taxon>
        <taxon>Bacillati</taxon>
        <taxon>Actinomycetota</taxon>
        <taxon>Actinomycetes</taxon>
        <taxon>Mycobacteriales</taxon>
        <taxon>Mycobacteriaceae</taxon>
        <taxon>Mycolicibacterium</taxon>
    </lineage>
</organism>
<keyword evidence="7" id="KW-1185">Reference proteome</keyword>
<dbReference type="EMBL" id="ALQA01000042">
    <property type="protein sequence ID" value="EJZ07496.1"/>
    <property type="molecule type" value="Genomic_DNA"/>
</dbReference>
<dbReference type="HOGENOM" id="CLU_1123580_0_0_11"/>
<dbReference type="SUPFAM" id="SSF55785">
    <property type="entry name" value="PYP-like sensor domain (PAS domain)"/>
    <property type="match status" value="1"/>
</dbReference>
<dbReference type="SMART" id="SM00091">
    <property type="entry name" value="PAS"/>
    <property type="match status" value="1"/>
</dbReference>
<dbReference type="InterPro" id="IPR018062">
    <property type="entry name" value="HTH_AraC-typ_CS"/>
</dbReference>
<dbReference type="Gene3D" id="1.10.10.60">
    <property type="entry name" value="Homeodomain-like"/>
    <property type="match status" value="1"/>
</dbReference>
<dbReference type="NCBIfam" id="TIGR00229">
    <property type="entry name" value="sensory_box"/>
    <property type="match status" value="1"/>
</dbReference>
<dbReference type="eggNOG" id="COG2207">
    <property type="taxonomic scope" value="Bacteria"/>
</dbReference>
<keyword evidence="3" id="KW-0804">Transcription</keyword>
<keyword evidence="1" id="KW-0805">Transcription regulation</keyword>
<dbReference type="InterPro" id="IPR000014">
    <property type="entry name" value="PAS"/>
</dbReference>
<evidence type="ECO:0000313" key="6">
    <source>
        <dbReference type="EMBL" id="EJZ07496.1"/>
    </source>
</evidence>
<accession>K0UL48</accession>
<dbReference type="InterPro" id="IPR035965">
    <property type="entry name" value="PAS-like_dom_sf"/>
</dbReference>
<dbReference type="eggNOG" id="COG5000">
    <property type="taxonomic scope" value="Bacteria"/>
</dbReference>
<dbReference type="PANTHER" id="PTHR46796">
    <property type="entry name" value="HTH-TYPE TRANSCRIPTIONAL ACTIVATOR RHAS-RELATED"/>
    <property type="match status" value="1"/>
</dbReference>
<feature type="domain" description="HTH araC/xylS-type" evidence="4">
    <location>
        <begin position="147"/>
        <end position="244"/>
    </location>
</feature>
<dbReference type="PROSITE" id="PS01124">
    <property type="entry name" value="HTH_ARAC_FAMILY_2"/>
    <property type="match status" value="1"/>
</dbReference>
<dbReference type="Pfam" id="PF00989">
    <property type="entry name" value="PAS"/>
    <property type="match status" value="1"/>
</dbReference>
<reference evidence="6 7" key="1">
    <citation type="journal article" date="2012" name="J. Bacteriol.">
        <title>Complete Genome Sequence of Mycobacterium vaccae Type Strain ATCC 25954.</title>
        <authorList>
            <person name="Ho Y.S."/>
            <person name="Adroub S.A."/>
            <person name="Abadi M."/>
            <person name="Al Alwan B."/>
            <person name="Alkhateeb R."/>
            <person name="Gao G."/>
            <person name="Ragab A."/>
            <person name="Ali S."/>
            <person name="van Soolingen D."/>
            <person name="Bitter W."/>
            <person name="Pain A."/>
            <person name="Abdallah A.M."/>
        </authorList>
    </citation>
    <scope>NUCLEOTIDE SEQUENCE [LARGE SCALE GENOMIC DNA]</scope>
    <source>
        <strain evidence="6 7">ATCC 25954</strain>
    </source>
</reference>
<evidence type="ECO:0000259" key="4">
    <source>
        <dbReference type="PROSITE" id="PS01124"/>
    </source>
</evidence>
<dbReference type="InterPro" id="IPR018060">
    <property type="entry name" value="HTH_AraC"/>
</dbReference>
<proteinExistence type="predicted"/>
<dbReference type="InterPro" id="IPR013767">
    <property type="entry name" value="PAS_fold"/>
</dbReference>
<dbReference type="PROSITE" id="PS00041">
    <property type="entry name" value="HTH_ARAC_FAMILY_1"/>
    <property type="match status" value="1"/>
</dbReference>
<evidence type="ECO:0000259" key="5">
    <source>
        <dbReference type="PROSITE" id="PS50112"/>
    </source>
</evidence>
<dbReference type="GO" id="GO:0003700">
    <property type="term" value="F:DNA-binding transcription factor activity"/>
    <property type="evidence" value="ECO:0007669"/>
    <property type="project" value="InterPro"/>
</dbReference>
<dbReference type="SMART" id="SM00342">
    <property type="entry name" value="HTH_ARAC"/>
    <property type="match status" value="1"/>
</dbReference>
<evidence type="ECO:0000256" key="3">
    <source>
        <dbReference type="ARBA" id="ARBA00023163"/>
    </source>
</evidence>
<comment type="caution">
    <text evidence="6">The sequence shown here is derived from an EMBL/GenBank/DDBJ whole genome shotgun (WGS) entry which is preliminary data.</text>
</comment>